<dbReference type="InterPro" id="IPR049574">
    <property type="entry name" value="CrtA-like"/>
</dbReference>
<proteinExistence type="predicted"/>
<dbReference type="NCBIfam" id="NF045923">
    <property type="entry name" value="SpheroidMoxCrtARhod"/>
    <property type="match status" value="1"/>
</dbReference>
<protein>
    <submittedName>
        <fullName evidence="1">Spheroidene monooxygenase</fullName>
        <ecNumber evidence="1">1.14.15.9</ecNumber>
    </submittedName>
</protein>
<accession>A0ABV3RRW8</accession>
<reference evidence="1 2" key="1">
    <citation type="submission" date="2024-07" db="EMBL/GenBank/DDBJ databases">
        <title>Marimonas sp.nov., isolated from tidal-flat sediment.</title>
        <authorList>
            <person name="Jayan J.N."/>
            <person name="Lee S.S."/>
        </authorList>
    </citation>
    <scope>NUCLEOTIDE SEQUENCE [LARGE SCALE GENOMIC DNA]</scope>
    <source>
        <strain evidence="1 2">MJW-29</strain>
    </source>
</reference>
<dbReference type="RefSeq" id="WP_367879444.1">
    <property type="nucleotide sequence ID" value="NZ_JBFNXX010000020.1"/>
</dbReference>
<dbReference type="GO" id="GO:0043823">
    <property type="term" value="F:spheroidene monooxygenase activity"/>
    <property type="evidence" value="ECO:0007669"/>
    <property type="project" value="UniProtKB-EC"/>
</dbReference>
<sequence>MTQVVSLSLYRFEGAFARAWALAMMGLARPAMARVPGIGFWKLCGSGTGEGFTPVPNFGVYAVLCTWPDMATARRALAETPVFHRYRAKAAEHWTLFMSADTARGAWSGVSPFEPSATTSQGPLAALTRATIKPGILARFWGRVPNISTVIGQDPNVLFKIGIGEVPWLHQVTFSIWPDAARMANFARTGPHAEAIRSVRDEGWFREELYARFTLLGDEGTWGGKSPLKEVLR</sequence>
<dbReference type="Proteomes" id="UP001556098">
    <property type="component" value="Unassembled WGS sequence"/>
</dbReference>
<dbReference type="CDD" id="cd21650">
    <property type="entry name" value="CrtA-like"/>
    <property type="match status" value="1"/>
</dbReference>
<dbReference type="EMBL" id="JBFNXX010000020">
    <property type="protein sequence ID" value="MEW9921743.1"/>
    <property type="molecule type" value="Genomic_DNA"/>
</dbReference>
<gene>
    <name evidence="1" type="primary">crtA</name>
    <name evidence="1" type="ORF">AB2B41_19215</name>
</gene>
<comment type="caution">
    <text evidence="1">The sequence shown here is derived from an EMBL/GenBank/DDBJ whole genome shotgun (WGS) entry which is preliminary data.</text>
</comment>
<evidence type="ECO:0000313" key="1">
    <source>
        <dbReference type="EMBL" id="MEW9921743.1"/>
    </source>
</evidence>
<evidence type="ECO:0000313" key="2">
    <source>
        <dbReference type="Proteomes" id="UP001556098"/>
    </source>
</evidence>
<keyword evidence="2" id="KW-1185">Reference proteome</keyword>
<dbReference type="EC" id="1.14.15.9" evidence="1"/>
<organism evidence="1 2">
    <name type="scientific">Sulfitobacter sediminis</name>
    <dbReference type="NCBI Taxonomy" id="3234186"/>
    <lineage>
        <taxon>Bacteria</taxon>
        <taxon>Pseudomonadati</taxon>
        <taxon>Pseudomonadota</taxon>
        <taxon>Alphaproteobacteria</taxon>
        <taxon>Rhodobacterales</taxon>
        <taxon>Roseobacteraceae</taxon>
        <taxon>Sulfitobacter</taxon>
    </lineage>
</organism>
<keyword evidence="1" id="KW-0560">Oxidoreductase</keyword>
<name>A0ABV3RRW8_9RHOB</name>
<keyword evidence="1" id="KW-0503">Monooxygenase</keyword>